<dbReference type="PANTHER" id="PTHR11614">
    <property type="entry name" value="PHOSPHOLIPASE-RELATED"/>
    <property type="match status" value="1"/>
</dbReference>
<dbReference type="InterPro" id="IPR022742">
    <property type="entry name" value="Hydrolase_4"/>
</dbReference>
<dbReference type="InterPro" id="IPR012354">
    <property type="entry name" value="Esterase_lipase"/>
</dbReference>
<accession>A0ABW8ASW0</accession>
<keyword evidence="2" id="KW-0378">Hydrolase</keyword>
<evidence type="ECO:0000313" key="2">
    <source>
        <dbReference type="EMBL" id="MFI7589456.1"/>
    </source>
</evidence>
<organism evidence="2 3">
    <name type="scientific">Spongisporangium articulatum</name>
    <dbReference type="NCBI Taxonomy" id="3362603"/>
    <lineage>
        <taxon>Bacteria</taxon>
        <taxon>Bacillati</taxon>
        <taxon>Actinomycetota</taxon>
        <taxon>Actinomycetes</taxon>
        <taxon>Kineosporiales</taxon>
        <taxon>Kineosporiaceae</taxon>
        <taxon>Spongisporangium</taxon>
    </lineage>
</organism>
<protein>
    <submittedName>
        <fullName evidence="2">Alpha/beta hydrolase</fullName>
    </submittedName>
</protein>
<dbReference type="Pfam" id="PF12146">
    <property type="entry name" value="Hydrolase_4"/>
    <property type="match status" value="1"/>
</dbReference>
<dbReference type="GO" id="GO:0016787">
    <property type="term" value="F:hydrolase activity"/>
    <property type="evidence" value="ECO:0007669"/>
    <property type="project" value="UniProtKB-KW"/>
</dbReference>
<dbReference type="Proteomes" id="UP001612915">
    <property type="component" value="Unassembled WGS sequence"/>
</dbReference>
<dbReference type="Gene3D" id="3.40.50.1820">
    <property type="entry name" value="alpha/beta hydrolase"/>
    <property type="match status" value="1"/>
</dbReference>
<dbReference type="InterPro" id="IPR000073">
    <property type="entry name" value="AB_hydrolase_1"/>
</dbReference>
<dbReference type="RefSeq" id="WP_398284044.1">
    <property type="nucleotide sequence ID" value="NZ_JBITLV010000007.1"/>
</dbReference>
<proteinExistence type="predicted"/>
<dbReference type="PRINTS" id="PR00111">
    <property type="entry name" value="ABHYDROLASE"/>
</dbReference>
<dbReference type="SUPFAM" id="SSF53474">
    <property type="entry name" value="alpha/beta-Hydrolases"/>
    <property type="match status" value="1"/>
</dbReference>
<keyword evidence="3" id="KW-1185">Reference proteome</keyword>
<name>A0ABW8ASW0_9ACTN</name>
<dbReference type="InterPro" id="IPR051044">
    <property type="entry name" value="MAG_DAG_Lipase"/>
</dbReference>
<reference evidence="2 3" key="1">
    <citation type="submission" date="2024-10" db="EMBL/GenBank/DDBJ databases">
        <title>The Natural Products Discovery Center: Release of the First 8490 Sequenced Strains for Exploring Actinobacteria Biosynthetic Diversity.</title>
        <authorList>
            <person name="Kalkreuter E."/>
            <person name="Kautsar S.A."/>
            <person name="Yang D."/>
            <person name="Bader C.D."/>
            <person name="Teijaro C.N."/>
            <person name="Fluegel L."/>
            <person name="Davis C.M."/>
            <person name="Simpson J.R."/>
            <person name="Lauterbach L."/>
            <person name="Steele A.D."/>
            <person name="Gui C."/>
            <person name="Meng S."/>
            <person name="Li G."/>
            <person name="Viehrig K."/>
            <person name="Ye F."/>
            <person name="Su P."/>
            <person name="Kiefer A.F."/>
            <person name="Nichols A."/>
            <person name="Cepeda A.J."/>
            <person name="Yan W."/>
            <person name="Fan B."/>
            <person name="Jiang Y."/>
            <person name="Adhikari A."/>
            <person name="Zheng C.-J."/>
            <person name="Schuster L."/>
            <person name="Cowan T.M."/>
            <person name="Smanski M.J."/>
            <person name="Chevrette M.G."/>
            <person name="De Carvalho L.P.S."/>
            <person name="Shen B."/>
        </authorList>
    </citation>
    <scope>NUCLEOTIDE SEQUENCE [LARGE SCALE GENOMIC DNA]</scope>
    <source>
        <strain evidence="2 3">NPDC049639</strain>
    </source>
</reference>
<sequence length="253" mass="26982">MTVRPGAEPFHSDGDDVGVLVLHGFTGNPTSMRPWAEAIAATGRTVALPRLPGHGTTVQDMRSTRWEDWVAEADSAFHTLRAKVSTVVVCGLSMGGALALTLAERYPAEVAGLVLVNPAVRIDDPRLVALPVVKWLTPYLPPVGNDIKKPGVTEDAYGKIPSHALASSLAGYKGVVADLPKVTAPLLLIRSRVDHVVPASSSALILSKVSSPDPVEIVLEDSYHVATLDNDAPTIFEKSIEFIEQVTRNRTTA</sequence>
<comment type="caution">
    <text evidence="2">The sequence shown here is derived from an EMBL/GenBank/DDBJ whole genome shotgun (WGS) entry which is preliminary data.</text>
</comment>
<dbReference type="InterPro" id="IPR029058">
    <property type="entry name" value="AB_hydrolase_fold"/>
</dbReference>
<evidence type="ECO:0000259" key="1">
    <source>
        <dbReference type="Pfam" id="PF12146"/>
    </source>
</evidence>
<gene>
    <name evidence="2" type="ORF">ACIB24_20520</name>
</gene>
<dbReference type="PIRSF" id="PIRSF017388">
    <property type="entry name" value="Esterase_lipase"/>
    <property type="match status" value="1"/>
</dbReference>
<evidence type="ECO:0000313" key="3">
    <source>
        <dbReference type="Proteomes" id="UP001612915"/>
    </source>
</evidence>
<feature type="domain" description="Serine aminopeptidase S33" evidence="1">
    <location>
        <begin position="19"/>
        <end position="229"/>
    </location>
</feature>
<dbReference type="EMBL" id="JBITLV010000007">
    <property type="protein sequence ID" value="MFI7589456.1"/>
    <property type="molecule type" value="Genomic_DNA"/>
</dbReference>